<dbReference type="InterPro" id="IPR018306">
    <property type="entry name" value="Phage_T5_Orf172_DNA-bd"/>
</dbReference>
<dbReference type="AlphaFoldDB" id="A0A4V6PVH9"/>
<gene>
    <name evidence="2" type="ORF">EDD54_0312</name>
</gene>
<evidence type="ECO:0000259" key="1">
    <source>
        <dbReference type="SMART" id="SM00974"/>
    </source>
</evidence>
<keyword evidence="3" id="KW-1185">Reference proteome</keyword>
<accession>A0A4V6PVH9</accession>
<protein>
    <submittedName>
        <fullName evidence="2">Meiotically Up-regulated Gene 113 (MUG113) protein</fullName>
    </submittedName>
</protein>
<evidence type="ECO:0000313" key="3">
    <source>
        <dbReference type="Proteomes" id="UP000294547"/>
    </source>
</evidence>
<proteinExistence type="predicted"/>
<name>A0A4V6PVH9_9HYPH</name>
<dbReference type="EMBL" id="SNXY01000006">
    <property type="protein sequence ID" value="TDP86438.1"/>
    <property type="molecule type" value="Genomic_DNA"/>
</dbReference>
<dbReference type="SMART" id="SM00974">
    <property type="entry name" value="T5orf172"/>
    <property type="match status" value="1"/>
</dbReference>
<dbReference type="Pfam" id="PF13455">
    <property type="entry name" value="MUG113"/>
    <property type="match status" value="1"/>
</dbReference>
<organism evidence="2 3">
    <name type="scientific">Oharaeibacter diazotrophicus</name>
    <dbReference type="NCBI Taxonomy" id="1920512"/>
    <lineage>
        <taxon>Bacteria</taxon>
        <taxon>Pseudomonadati</taxon>
        <taxon>Pseudomonadota</taxon>
        <taxon>Alphaproteobacteria</taxon>
        <taxon>Hyphomicrobiales</taxon>
        <taxon>Pleomorphomonadaceae</taxon>
        <taxon>Oharaeibacter</taxon>
    </lineage>
</organism>
<evidence type="ECO:0000313" key="2">
    <source>
        <dbReference type="EMBL" id="TDP86438.1"/>
    </source>
</evidence>
<dbReference type="Proteomes" id="UP000294547">
    <property type="component" value="Unassembled WGS sequence"/>
</dbReference>
<reference evidence="2 3" key="1">
    <citation type="submission" date="2019-03" db="EMBL/GenBank/DDBJ databases">
        <title>Genomic Encyclopedia of Type Strains, Phase IV (KMG-IV): sequencing the most valuable type-strain genomes for metagenomic binning, comparative biology and taxonomic classification.</title>
        <authorList>
            <person name="Goeker M."/>
        </authorList>
    </citation>
    <scope>NUCLEOTIDE SEQUENCE [LARGE SCALE GENOMIC DNA]</scope>
    <source>
        <strain evidence="2 3">DSM 102969</strain>
    </source>
</reference>
<sequence length="270" mass="30831">MMCHTWRIARQQWRNDAAGLTGISSALRVIFVARMRDFILQEIRRLATANGGQAPGQRLFAKETAIDEHQWRGRHWARWGDALKEAGFEPNDWNGKSDANAVLSGIIVACRHYGHLPTQSELEILRRTNPLVPHPNVIKSNFGRRSDMIAELAKHVAADPALSDISAMLPEQSSDVLRRQSISKPIDGFVYLIKSGEFYKIGRSDDAERRFKSITIALPDKAELFHTIRTDDPPGIEAYWHRRFADRRANGEWFKLTSQDIAAFKKRKFQ</sequence>
<comment type="caution">
    <text evidence="2">The sequence shown here is derived from an EMBL/GenBank/DDBJ whole genome shotgun (WGS) entry which is preliminary data.</text>
</comment>
<feature type="domain" description="Bacteriophage T5 Orf172 DNA-binding" evidence="1">
    <location>
        <begin position="193"/>
        <end position="268"/>
    </location>
</feature>